<keyword evidence="7 14" id="KW-0347">Helicase</keyword>
<dbReference type="Gene3D" id="1.10.860.10">
    <property type="entry name" value="DNAb Helicase, Chain A"/>
    <property type="match status" value="1"/>
</dbReference>
<dbReference type="PANTHER" id="PTHR30153">
    <property type="entry name" value="REPLICATIVE DNA HELICASE DNAB"/>
    <property type="match status" value="1"/>
</dbReference>
<name>A0A1M7IQ04_9RHOB</name>
<keyword evidence="17" id="KW-1185">Reference proteome</keyword>
<proteinExistence type="inferred from homology"/>
<feature type="domain" description="SF4 helicase" evidence="15">
    <location>
        <begin position="192"/>
        <end position="489"/>
    </location>
</feature>
<comment type="function">
    <text evidence="11 14">The main replicative DNA helicase, it participates in initiation and elongation during chromosome replication. Travels ahead of the DNA replisome, separating dsDNA into templates for DNA synthesis. A processive ATP-dependent 5'-3' DNA helicase it has DNA-dependent ATPase activity.</text>
</comment>
<keyword evidence="6 14" id="KW-0378">Hydrolase</keyword>
<organism evidence="16 17">
    <name type="scientific">Roseovarius litoreus</name>
    <dbReference type="NCBI Taxonomy" id="1155722"/>
    <lineage>
        <taxon>Bacteria</taxon>
        <taxon>Pseudomonadati</taxon>
        <taxon>Pseudomonadota</taxon>
        <taxon>Alphaproteobacteria</taxon>
        <taxon>Rhodobacterales</taxon>
        <taxon>Roseobacteraceae</taxon>
        <taxon>Roseovarius</taxon>
    </lineage>
</organism>
<dbReference type="GO" id="GO:0005524">
    <property type="term" value="F:ATP binding"/>
    <property type="evidence" value="ECO:0007669"/>
    <property type="project" value="UniProtKB-UniRule"/>
</dbReference>
<evidence type="ECO:0000256" key="5">
    <source>
        <dbReference type="ARBA" id="ARBA00022741"/>
    </source>
</evidence>
<evidence type="ECO:0000313" key="16">
    <source>
        <dbReference type="EMBL" id="SHM42771.1"/>
    </source>
</evidence>
<dbReference type="InterPro" id="IPR027417">
    <property type="entry name" value="P-loop_NTPase"/>
</dbReference>
<dbReference type="GO" id="GO:0016887">
    <property type="term" value="F:ATP hydrolysis activity"/>
    <property type="evidence" value="ECO:0007669"/>
    <property type="project" value="RHEA"/>
</dbReference>
<dbReference type="InterPro" id="IPR007693">
    <property type="entry name" value="DNA_helicase_DnaB-like_N"/>
</dbReference>
<accession>A0A1M7IQ04</accession>
<dbReference type="InterPro" id="IPR036185">
    <property type="entry name" value="DNA_heli_DnaB-like_N_sf"/>
</dbReference>
<sequence length="497" mass="54894">MNEVTRFNATGARIDDAETMPHSIEAEQQLLGALLTNNEVYDRVASIIKPQHFYDPVHQRIYETAVARISKGNLASPVTLRAFLEDDEGLKELGGPAYLARLAGAAISAFAVRDYAQMIHDMAVRRELIALGQEIAGKAARADVESEPRDQIVEAEQKLYQLSEQGQTESGFQSFLKAVTDAVNVANAAYQRDGGLAGISTGLIDMDRKLGGLHKSDLLILAGRPSMGKTSLATNIAFNIAKAYKRGIRPDGTEGTIEGGVVGFYSLEMSAEQLAARILSEAAEVPSEQIRRGDMTEQEFRRFVDAAKSLESCPLYIDDTAALPISQLAARARRLKRTHGLDVLMVDYLQLVRPASAKDSRVNEVSEITQGLKAIAKELDIPVIALSQLSRQVESREDKRPQLSDLRESGSIEQDADVVMFVFREEYYAEREKPSDDRLDEIAAWQERMERLHGKAEVIIGKQRHGPIGSVELSFEGQFTRFGNLVKPWQQGGDSEF</sequence>
<dbReference type="AlphaFoldDB" id="A0A1M7IQ04"/>
<dbReference type="Pfam" id="PF00772">
    <property type="entry name" value="DnaB"/>
    <property type="match status" value="1"/>
</dbReference>
<keyword evidence="5 14" id="KW-0547">Nucleotide-binding</keyword>
<evidence type="ECO:0000256" key="9">
    <source>
        <dbReference type="ARBA" id="ARBA00023125"/>
    </source>
</evidence>
<dbReference type="InterPro" id="IPR016136">
    <property type="entry name" value="DNA_helicase_N/primase_C"/>
</dbReference>
<evidence type="ECO:0000256" key="8">
    <source>
        <dbReference type="ARBA" id="ARBA00022840"/>
    </source>
</evidence>
<dbReference type="CDD" id="cd00984">
    <property type="entry name" value="DnaB_C"/>
    <property type="match status" value="1"/>
</dbReference>
<protein>
    <recommendedName>
        <fullName evidence="13 14">Replicative DNA helicase</fullName>
        <ecNumber evidence="13 14">5.6.2.3</ecNumber>
    </recommendedName>
</protein>
<dbReference type="GO" id="GO:0006269">
    <property type="term" value="P:DNA replication, synthesis of primer"/>
    <property type="evidence" value="ECO:0007669"/>
    <property type="project" value="UniProtKB-UniRule"/>
</dbReference>
<dbReference type="RefSeq" id="WP_149780195.1">
    <property type="nucleotide sequence ID" value="NZ_FRCB01000007.1"/>
</dbReference>
<evidence type="ECO:0000256" key="14">
    <source>
        <dbReference type="RuleBase" id="RU362085"/>
    </source>
</evidence>
<dbReference type="InterPro" id="IPR007694">
    <property type="entry name" value="DNA_helicase_DnaB-like_C"/>
</dbReference>
<dbReference type="GO" id="GO:0043139">
    <property type="term" value="F:5'-3' DNA helicase activity"/>
    <property type="evidence" value="ECO:0007669"/>
    <property type="project" value="UniProtKB-EC"/>
</dbReference>
<evidence type="ECO:0000256" key="7">
    <source>
        <dbReference type="ARBA" id="ARBA00022806"/>
    </source>
</evidence>
<dbReference type="PANTHER" id="PTHR30153:SF2">
    <property type="entry name" value="REPLICATIVE DNA HELICASE"/>
    <property type="match status" value="1"/>
</dbReference>
<dbReference type="NCBIfam" id="NF006606">
    <property type="entry name" value="PRK09165.1"/>
    <property type="match status" value="1"/>
</dbReference>
<evidence type="ECO:0000256" key="3">
    <source>
        <dbReference type="ARBA" id="ARBA00022515"/>
    </source>
</evidence>
<comment type="subunit">
    <text evidence="2">Homohexamer.</text>
</comment>
<keyword evidence="3 14" id="KW-0639">Primosome</keyword>
<dbReference type="PROSITE" id="PS51199">
    <property type="entry name" value="SF4_HELICASE"/>
    <property type="match status" value="1"/>
</dbReference>
<keyword evidence="9 14" id="KW-0238">DNA-binding</keyword>
<dbReference type="GO" id="GO:1990077">
    <property type="term" value="C:primosome complex"/>
    <property type="evidence" value="ECO:0007669"/>
    <property type="project" value="UniProtKB-UniRule"/>
</dbReference>
<keyword evidence="10" id="KW-0413">Isomerase</keyword>
<dbReference type="EC" id="5.6.2.3" evidence="13 14"/>
<dbReference type="SUPFAM" id="SSF48024">
    <property type="entry name" value="N-terminal domain of DnaB helicase"/>
    <property type="match status" value="1"/>
</dbReference>
<dbReference type="InterPro" id="IPR007692">
    <property type="entry name" value="DNA_helicase_DnaB"/>
</dbReference>
<dbReference type="GO" id="GO:0005829">
    <property type="term" value="C:cytosol"/>
    <property type="evidence" value="ECO:0007669"/>
    <property type="project" value="TreeGrafter"/>
</dbReference>
<dbReference type="Pfam" id="PF03796">
    <property type="entry name" value="DnaB_C"/>
    <property type="match status" value="1"/>
</dbReference>
<dbReference type="EMBL" id="FRCB01000007">
    <property type="protein sequence ID" value="SHM42771.1"/>
    <property type="molecule type" value="Genomic_DNA"/>
</dbReference>
<evidence type="ECO:0000256" key="11">
    <source>
        <dbReference type="ARBA" id="ARBA00044932"/>
    </source>
</evidence>
<reference evidence="16 17" key="1">
    <citation type="submission" date="2016-11" db="EMBL/GenBank/DDBJ databases">
        <authorList>
            <person name="Varghese N."/>
            <person name="Submissions S."/>
        </authorList>
    </citation>
    <scope>NUCLEOTIDE SEQUENCE [LARGE SCALE GENOMIC DNA]</scope>
    <source>
        <strain evidence="16 17">DSM 28249</strain>
    </source>
</reference>
<dbReference type="NCBIfam" id="TIGR00665">
    <property type="entry name" value="DnaB"/>
    <property type="match status" value="1"/>
</dbReference>
<evidence type="ECO:0000256" key="13">
    <source>
        <dbReference type="NCBIfam" id="TIGR00665"/>
    </source>
</evidence>
<dbReference type="GO" id="GO:0003677">
    <property type="term" value="F:DNA binding"/>
    <property type="evidence" value="ECO:0007669"/>
    <property type="project" value="UniProtKB-UniRule"/>
</dbReference>
<comment type="similarity">
    <text evidence="1 14">Belongs to the helicase family. DnaB subfamily.</text>
</comment>
<evidence type="ECO:0000313" key="17">
    <source>
        <dbReference type="Proteomes" id="UP000322545"/>
    </source>
</evidence>
<dbReference type="Gene3D" id="3.40.50.300">
    <property type="entry name" value="P-loop containing nucleotide triphosphate hydrolases"/>
    <property type="match status" value="1"/>
</dbReference>
<dbReference type="Proteomes" id="UP000322545">
    <property type="component" value="Unassembled WGS sequence"/>
</dbReference>
<evidence type="ECO:0000256" key="1">
    <source>
        <dbReference type="ARBA" id="ARBA00008428"/>
    </source>
</evidence>
<dbReference type="SUPFAM" id="SSF52540">
    <property type="entry name" value="P-loop containing nucleoside triphosphate hydrolases"/>
    <property type="match status" value="1"/>
</dbReference>
<evidence type="ECO:0000256" key="2">
    <source>
        <dbReference type="ARBA" id="ARBA00011643"/>
    </source>
</evidence>
<evidence type="ECO:0000256" key="12">
    <source>
        <dbReference type="ARBA" id="ARBA00048954"/>
    </source>
</evidence>
<evidence type="ECO:0000259" key="15">
    <source>
        <dbReference type="PROSITE" id="PS51199"/>
    </source>
</evidence>
<evidence type="ECO:0000256" key="10">
    <source>
        <dbReference type="ARBA" id="ARBA00023235"/>
    </source>
</evidence>
<evidence type="ECO:0000256" key="6">
    <source>
        <dbReference type="ARBA" id="ARBA00022801"/>
    </source>
</evidence>
<comment type="catalytic activity">
    <reaction evidence="12 14">
        <text>ATP + H2O = ADP + phosphate + H(+)</text>
        <dbReference type="Rhea" id="RHEA:13065"/>
        <dbReference type="ChEBI" id="CHEBI:15377"/>
        <dbReference type="ChEBI" id="CHEBI:15378"/>
        <dbReference type="ChEBI" id="CHEBI:30616"/>
        <dbReference type="ChEBI" id="CHEBI:43474"/>
        <dbReference type="ChEBI" id="CHEBI:456216"/>
        <dbReference type="EC" id="5.6.2.3"/>
    </reaction>
</comment>
<gene>
    <name evidence="16" type="ORF">SAMN05443432_107153</name>
</gene>
<evidence type="ECO:0000256" key="4">
    <source>
        <dbReference type="ARBA" id="ARBA00022705"/>
    </source>
</evidence>
<keyword evidence="8 14" id="KW-0067">ATP-binding</keyword>
<keyword evidence="4 14" id="KW-0235">DNA replication</keyword>